<evidence type="ECO:0000256" key="2">
    <source>
        <dbReference type="ARBA" id="ARBA00022692"/>
    </source>
</evidence>
<feature type="transmembrane region" description="Helical" evidence="6">
    <location>
        <begin position="521"/>
        <end position="538"/>
    </location>
</feature>
<dbReference type="Gene3D" id="1.20.1530.20">
    <property type="match status" value="1"/>
</dbReference>
<evidence type="ECO:0000259" key="7">
    <source>
        <dbReference type="Pfam" id="PF00999"/>
    </source>
</evidence>
<organism evidence="8 9">
    <name type="scientific">Prymnesium parvum</name>
    <name type="common">Toxic golden alga</name>
    <dbReference type="NCBI Taxonomy" id="97485"/>
    <lineage>
        <taxon>Eukaryota</taxon>
        <taxon>Haptista</taxon>
        <taxon>Haptophyta</taxon>
        <taxon>Prymnesiophyceae</taxon>
        <taxon>Prymnesiales</taxon>
        <taxon>Prymnesiaceae</taxon>
        <taxon>Prymnesium</taxon>
    </lineage>
</organism>
<evidence type="ECO:0000256" key="6">
    <source>
        <dbReference type="SAM" id="Phobius"/>
    </source>
</evidence>
<feature type="compositionally biased region" description="Pro residues" evidence="5">
    <location>
        <begin position="1166"/>
        <end position="1177"/>
    </location>
</feature>
<feature type="region of interest" description="Disordered" evidence="5">
    <location>
        <begin position="1153"/>
        <end position="1179"/>
    </location>
</feature>
<keyword evidence="3 6" id="KW-1133">Transmembrane helix</keyword>
<feature type="compositionally biased region" description="Polar residues" evidence="5">
    <location>
        <begin position="1154"/>
        <end position="1165"/>
    </location>
</feature>
<evidence type="ECO:0000256" key="4">
    <source>
        <dbReference type="ARBA" id="ARBA00023136"/>
    </source>
</evidence>
<keyword evidence="2 6" id="KW-0812">Transmembrane</keyword>
<dbReference type="Proteomes" id="UP001515480">
    <property type="component" value="Unassembled WGS sequence"/>
</dbReference>
<evidence type="ECO:0000256" key="3">
    <source>
        <dbReference type="ARBA" id="ARBA00022989"/>
    </source>
</evidence>
<keyword evidence="4 6" id="KW-0472">Membrane</keyword>
<dbReference type="EMBL" id="JBGBPQ010000004">
    <property type="protein sequence ID" value="KAL1524951.1"/>
    <property type="molecule type" value="Genomic_DNA"/>
</dbReference>
<comment type="caution">
    <text evidence="8">The sequence shown here is derived from an EMBL/GenBank/DDBJ whole genome shotgun (WGS) entry which is preliminary data.</text>
</comment>
<evidence type="ECO:0000256" key="5">
    <source>
        <dbReference type="SAM" id="MobiDB-lite"/>
    </source>
</evidence>
<feature type="region of interest" description="Disordered" evidence="5">
    <location>
        <begin position="1034"/>
        <end position="1096"/>
    </location>
</feature>
<accession>A0AB34JVG6</accession>
<protein>
    <recommendedName>
        <fullName evidence="7">Cation/H+ exchanger transmembrane domain-containing protein</fullName>
    </recommendedName>
</protein>
<feature type="transmembrane region" description="Helical" evidence="6">
    <location>
        <begin position="805"/>
        <end position="823"/>
    </location>
</feature>
<sequence>MTIRNISAIHVRATQISDASGNRVVEQEGNIGYDASVTMLSLVYRQRGGITYDSAEARHTTAVSGLARIDNVSLEVAGIHQLLFSATAPGMQKLPVAERAVSVLPGLPAIARTTVECPTLTVGRAVNCSLVLHDACDNPITVQPCSSAPRTCIRPVGSTEAESIGVHISFKDAAGQMSDLELFQGTSEEAGVILQILTSYAGPATVAIMAETASGNQSVSQLMQVQPADIDPQQTSFDCSPSPIVAGSRLMCVVTTRGKFGNAAGGADAANFAISGFDAAGQTLDAVPDGELIPVGARHSAEFHAFFFPRSAGVATISLSFHFGGALAKKKALVDVLPAAPDPERLSLKCSPILFEFGKKGTECEVSARDAIGNSVRIDPANVSLVVSGNSEPSLSPVRIMANHSECSFKFDVTSSRIGTGTVSASVSGSGVWKNISLRTVASLNDLLPVSLLSSLFTAGALRWDWVGGFFLIVISAEILGRWMQRELHFPLITGYLIVGVLAGPQLLGLVQEHAFQPLEFIDAMALGFIGFSAGAKFSLNEMAVYYKSVLSVMTGLVLVTFLVCTAASFALSPIIPFMEEMSTLQRFACSLLFGCLAVARSPASAIALISELHARGPFTTVMLAVTVVMDMFVIVLFTLTLVAVNMMQGDSNNDVNLGQVLGFFLLQLVLSAVGGAAMTYLLKLLLSFAPRLRGAHSHDVADVLPAQQPAPSSVTGLPPPPERRKLTRKLSKKLAKQVDAITDMLHGSAKQAFSETSVRLQEYSAARGRLRRMWILLLQLIVLGIGFTVFAMESVLTEAADGASFFQPLVLCMLGGFGVCNFTQHRDTFLALLEGIAGAVYALFFTLAGAKLDLAAVPSVLPIALLIFCARASGIVMGSALGCYASGQPREWTKHSWMAFMTQAGVTLGLAAKVSKDFSWGPDFSAAVVAVVVLNQVVGPPLFKYAIIHIGEAFATAEVSGLSALNVPKGVLIVHERDDPLCTELVDLLTGNGFEVLCAEQRHLRRGPLSPLSRVGTPSQSFDSIPLLEMSNPQSGEAAVGSAADKVAPSEHSKQSGMGKNKAGSSNLDETKRASSPLAATPSKSEGCAPDGRGNLYANKDRLELGLGLRGEQKGRLQRVRAAMGRYSPVKEIVGHLRRSSESDTGSLFARYSPNSSAKCSMSSPRPPPPATPLNPLPETVLPGNAADPSVGPDPERIAELLTSMEDARFLLLLLDRDSDNLEVCRTVSTHMAKDKCPTSIVRLIRSEEERHFQQLVPQPVCVISSLMPLLPELITQLIEPTPDWSSTMINLLAHQERALHRLRIEQEALHGRFPNFFDPDATSATRSRRSKSIGGRLDFDAVTGGGGFIGGGGILVRNRSIEAEAGRQAVDGELGAQDSSSGGGSAVTAVPPTSPPTHRERSASSPNKVHQVV</sequence>
<name>A0AB34JVG6_PRYPA</name>
<feature type="transmembrane region" description="Helical" evidence="6">
    <location>
        <begin position="592"/>
        <end position="610"/>
    </location>
</feature>
<dbReference type="Pfam" id="PF00999">
    <property type="entry name" value="Na_H_Exchanger"/>
    <property type="match status" value="1"/>
</dbReference>
<dbReference type="InterPro" id="IPR006153">
    <property type="entry name" value="Cation/H_exchanger_TM"/>
</dbReference>
<feature type="compositionally biased region" description="Polar residues" evidence="5">
    <location>
        <begin position="1056"/>
        <end position="1069"/>
    </location>
</feature>
<feature type="transmembrane region" description="Helical" evidence="6">
    <location>
        <begin position="830"/>
        <end position="849"/>
    </location>
</feature>
<feature type="transmembrane region" description="Helical" evidence="6">
    <location>
        <begin position="488"/>
        <end position="509"/>
    </location>
</feature>
<comment type="subcellular location">
    <subcellularLocation>
        <location evidence="1">Membrane</location>
        <topology evidence="1">Multi-pass membrane protein</topology>
    </subcellularLocation>
</comment>
<evidence type="ECO:0000256" key="1">
    <source>
        <dbReference type="ARBA" id="ARBA00004141"/>
    </source>
</evidence>
<feature type="transmembrane region" description="Helical" evidence="6">
    <location>
        <begin position="925"/>
        <end position="944"/>
    </location>
</feature>
<feature type="compositionally biased region" description="Polar residues" evidence="5">
    <location>
        <begin position="1405"/>
        <end position="1415"/>
    </location>
</feature>
<evidence type="ECO:0000313" key="9">
    <source>
        <dbReference type="Proteomes" id="UP001515480"/>
    </source>
</evidence>
<keyword evidence="9" id="KW-1185">Reference proteome</keyword>
<dbReference type="PANTHER" id="PTHR43021">
    <property type="entry name" value="NA(+)/H(+) ANTIPORTER-RELATED"/>
    <property type="match status" value="1"/>
</dbReference>
<feature type="region of interest" description="Disordered" evidence="5">
    <location>
        <begin position="1370"/>
        <end position="1415"/>
    </location>
</feature>
<feature type="transmembrane region" description="Helical" evidence="6">
    <location>
        <begin position="622"/>
        <end position="645"/>
    </location>
</feature>
<feature type="transmembrane region" description="Helical" evidence="6">
    <location>
        <begin position="861"/>
        <end position="885"/>
    </location>
</feature>
<dbReference type="PANTHER" id="PTHR43021:SF2">
    <property type="entry name" value="CATION_H+ EXCHANGER DOMAIN-CONTAINING PROTEIN"/>
    <property type="match status" value="1"/>
</dbReference>
<feature type="transmembrane region" description="Helical" evidence="6">
    <location>
        <begin position="774"/>
        <end position="793"/>
    </location>
</feature>
<dbReference type="GO" id="GO:1902600">
    <property type="term" value="P:proton transmembrane transport"/>
    <property type="evidence" value="ECO:0007669"/>
    <property type="project" value="InterPro"/>
</dbReference>
<feature type="transmembrane region" description="Helical" evidence="6">
    <location>
        <begin position="665"/>
        <end position="687"/>
    </location>
</feature>
<dbReference type="InterPro" id="IPR038770">
    <property type="entry name" value="Na+/solute_symporter_sf"/>
</dbReference>
<feature type="domain" description="Cation/H+ exchanger transmembrane" evidence="7">
    <location>
        <begin position="480"/>
        <end position="690"/>
    </location>
</feature>
<feature type="transmembrane region" description="Helical" evidence="6">
    <location>
        <begin position="464"/>
        <end position="481"/>
    </location>
</feature>
<feature type="transmembrane region" description="Helical" evidence="6">
    <location>
        <begin position="550"/>
        <end position="572"/>
    </location>
</feature>
<dbReference type="GO" id="GO:0015297">
    <property type="term" value="F:antiporter activity"/>
    <property type="evidence" value="ECO:0007669"/>
    <property type="project" value="InterPro"/>
</dbReference>
<gene>
    <name evidence="8" type="ORF">AB1Y20_019827</name>
</gene>
<dbReference type="GO" id="GO:0016020">
    <property type="term" value="C:membrane"/>
    <property type="evidence" value="ECO:0007669"/>
    <property type="project" value="UniProtKB-SubCell"/>
</dbReference>
<reference evidence="8 9" key="1">
    <citation type="journal article" date="2024" name="Science">
        <title>Giant polyketide synthase enzymes in the biosynthesis of giant marine polyether toxins.</title>
        <authorList>
            <person name="Fallon T.R."/>
            <person name="Shende V.V."/>
            <person name="Wierzbicki I.H."/>
            <person name="Pendleton A.L."/>
            <person name="Watervoot N.F."/>
            <person name="Auber R.P."/>
            <person name="Gonzalez D.J."/>
            <person name="Wisecaver J.H."/>
            <person name="Moore B.S."/>
        </authorList>
    </citation>
    <scope>NUCLEOTIDE SEQUENCE [LARGE SCALE GENOMIC DNA]</scope>
    <source>
        <strain evidence="8 9">12B1</strain>
    </source>
</reference>
<proteinExistence type="predicted"/>
<evidence type="ECO:0000313" key="8">
    <source>
        <dbReference type="EMBL" id="KAL1524951.1"/>
    </source>
</evidence>